<dbReference type="PANTHER" id="PTHR42718">
    <property type="entry name" value="MAJOR FACILITATOR SUPERFAMILY MULTIDRUG TRANSPORTER MFSC"/>
    <property type="match status" value="1"/>
</dbReference>
<dbReference type="Gene3D" id="1.20.1720.10">
    <property type="entry name" value="Multidrug resistance protein D"/>
    <property type="match status" value="1"/>
</dbReference>
<evidence type="ECO:0000256" key="4">
    <source>
        <dbReference type="ARBA" id="ARBA00022692"/>
    </source>
</evidence>
<dbReference type="PROSITE" id="PS50850">
    <property type="entry name" value="MFS"/>
    <property type="match status" value="1"/>
</dbReference>
<dbReference type="InterPro" id="IPR020846">
    <property type="entry name" value="MFS_dom"/>
</dbReference>
<reference evidence="10" key="1">
    <citation type="journal article" date="2019" name="Int. J. Syst. Evol. Microbiol.">
        <title>The Global Catalogue of Microorganisms (GCM) 10K type strain sequencing project: providing services to taxonomists for standard genome sequencing and annotation.</title>
        <authorList>
            <consortium name="The Broad Institute Genomics Platform"/>
            <consortium name="The Broad Institute Genome Sequencing Center for Infectious Disease"/>
            <person name="Wu L."/>
            <person name="Ma J."/>
        </authorList>
    </citation>
    <scope>NUCLEOTIDE SEQUENCE [LARGE SCALE GENOMIC DNA]</scope>
    <source>
        <strain evidence="10">JCM 13850</strain>
    </source>
</reference>
<keyword evidence="4 7" id="KW-0812">Transmembrane</keyword>
<evidence type="ECO:0000256" key="2">
    <source>
        <dbReference type="ARBA" id="ARBA00022448"/>
    </source>
</evidence>
<keyword evidence="3" id="KW-1003">Cell membrane</keyword>
<keyword evidence="6 7" id="KW-0472">Membrane</keyword>
<keyword evidence="5 7" id="KW-1133">Transmembrane helix</keyword>
<accession>A0ABP5M3G3</accession>
<feature type="transmembrane region" description="Helical" evidence="7">
    <location>
        <begin position="364"/>
        <end position="385"/>
    </location>
</feature>
<keyword evidence="10" id="KW-1185">Reference proteome</keyword>
<dbReference type="Gene3D" id="1.20.1250.20">
    <property type="entry name" value="MFS general substrate transporter like domains"/>
    <property type="match status" value="1"/>
</dbReference>
<name>A0ABP5M3G3_9ACTN</name>
<dbReference type="CDD" id="cd17503">
    <property type="entry name" value="MFS_LmrB_MDR_like"/>
    <property type="match status" value="1"/>
</dbReference>
<evidence type="ECO:0000256" key="1">
    <source>
        <dbReference type="ARBA" id="ARBA00004651"/>
    </source>
</evidence>
<comment type="caution">
    <text evidence="9">The sequence shown here is derived from an EMBL/GenBank/DDBJ whole genome shotgun (WGS) entry which is preliminary data.</text>
</comment>
<feature type="transmembrane region" description="Helical" evidence="7">
    <location>
        <begin position="440"/>
        <end position="459"/>
    </location>
</feature>
<feature type="domain" description="Major facilitator superfamily (MFS) profile" evidence="8">
    <location>
        <begin position="20"/>
        <end position="463"/>
    </location>
</feature>
<feature type="transmembrane region" description="Helical" evidence="7">
    <location>
        <begin position="86"/>
        <end position="105"/>
    </location>
</feature>
<dbReference type="Proteomes" id="UP001501020">
    <property type="component" value="Unassembled WGS sequence"/>
</dbReference>
<dbReference type="NCBIfam" id="TIGR00711">
    <property type="entry name" value="efflux_EmrB"/>
    <property type="match status" value="1"/>
</dbReference>
<proteinExistence type="predicted"/>
<evidence type="ECO:0000256" key="5">
    <source>
        <dbReference type="ARBA" id="ARBA00022989"/>
    </source>
</evidence>
<dbReference type="RefSeq" id="WP_344276039.1">
    <property type="nucleotide sequence ID" value="NZ_BAAAMR010000072.1"/>
</dbReference>
<gene>
    <name evidence="9" type="ORF">GCM10009727_65260</name>
</gene>
<organism evidence="9 10">
    <name type="scientific">Actinomadura napierensis</name>
    <dbReference type="NCBI Taxonomy" id="267854"/>
    <lineage>
        <taxon>Bacteria</taxon>
        <taxon>Bacillati</taxon>
        <taxon>Actinomycetota</taxon>
        <taxon>Actinomycetes</taxon>
        <taxon>Streptosporangiales</taxon>
        <taxon>Thermomonosporaceae</taxon>
        <taxon>Actinomadura</taxon>
    </lineage>
</organism>
<dbReference type="SUPFAM" id="SSF103473">
    <property type="entry name" value="MFS general substrate transporter"/>
    <property type="match status" value="1"/>
</dbReference>
<feature type="transmembrane region" description="Helical" evidence="7">
    <location>
        <begin position="55"/>
        <end position="74"/>
    </location>
</feature>
<feature type="transmembrane region" description="Helical" evidence="7">
    <location>
        <begin position="406"/>
        <end position="428"/>
    </location>
</feature>
<feature type="transmembrane region" description="Helical" evidence="7">
    <location>
        <begin position="111"/>
        <end position="132"/>
    </location>
</feature>
<feature type="transmembrane region" description="Helical" evidence="7">
    <location>
        <begin position="20"/>
        <end position="43"/>
    </location>
</feature>
<evidence type="ECO:0000313" key="10">
    <source>
        <dbReference type="Proteomes" id="UP001501020"/>
    </source>
</evidence>
<feature type="transmembrane region" description="Helical" evidence="7">
    <location>
        <begin position="144"/>
        <end position="168"/>
    </location>
</feature>
<protein>
    <submittedName>
        <fullName evidence="9">MDR family MFS transporter</fullName>
    </submittedName>
</protein>
<feature type="transmembrane region" description="Helical" evidence="7">
    <location>
        <begin position="174"/>
        <end position="194"/>
    </location>
</feature>
<dbReference type="EMBL" id="BAAAMR010000072">
    <property type="protein sequence ID" value="GAA2156497.1"/>
    <property type="molecule type" value="Genomic_DNA"/>
</dbReference>
<comment type="subcellular location">
    <subcellularLocation>
        <location evidence="1">Cell membrane</location>
        <topology evidence="1">Multi-pass membrane protein</topology>
    </subcellularLocation>
</comment>
<feature type="transmembrane region" description="Helical" evidence="7">
    <location>
        <begin position="339"/>
        <end position="358"/>
    </location>
</feature>
<feature type="transmembrane region" description="Helical" evidence="7">
    <location>
        <begin position="276"/>
        <end position="297"/>
    </location>
</feature>
<evidence type="ECO:0000256" key="6">
    <source>
        <dbReference type="ARBA" id="ARBA00023136"/>
    </source>
</evidence>
<evidence type="ECO:0000259" key="8">
    <source>
        <dbReference type="PROSITE" id="PS50850"/>
    </source>
</evidence>
<feature type="transmembrane region" description="Helical" evidence="7">
    <location>
        <begin position="236"/>
        <end position="255"/>
    </location>
</feature>
<evidence type="ECO:0000256" key="3">
    <source>
        <dbReference type="ARBA" id="ARBA00022475"/>
    </source>
</evidence>
<dbReference type="InterPro" id="IPR004638">
    <property type="entry name" value="EmrB-like"/>
</dbReference>
<dbReference type="InterPro" id="IPR011701">
    <property type="entry name" value="MFS"/>
</dbReference>
<dbReference type="PANTHER" id="PTHR42718:SF46">
    <property type="entry name" value="BLR6921 PROTEIN"/>
    <property type="match status" value="1"/>
</dbReference>
<dbReference type="InterPro" id="IPR036259">
    <property type="entry name" value="MFS_trans_sf"/>
</dbReference>
<dbReference type="Pfam" id="PF07690">
    <property type="entry name" value="MFS_1"/>
    <property type="match status" value="1"/>
</dbReference>
<evidence type="ECO:0000313" key="9">
    <source>
        <dbReference type="EMBL" id="GAA2156497.1"/>
    </source>
</evidence>
<sequence length="474" mass="48582">MTTGTRTAAPEPLDPALLKLAGILVAGAIAPLLDSTIVNVAIARLGHDLHAPVATIQWVITAYLLALGMAIPLTGWAEGRFGARRMWLSSLGLFLLGSVLCGLAWNVASLIAFRVVQGVGGGLMMPVMQTLLMRAAGGRQIGRLMAAISMPALVGPILGPVIGGLIAGNASWRWIFYVNVPLCLAALALAWRGLPDTPPRGGTKPDITGMLLLSPALAALIYGLSQVNGGFGCPSVLVPLAAGALLLAAFTVHALRTPSEPAIDLRLFRKRTFAASAALLFLSGLSLFGAMLLLPLYYQQVRGHGVVEAGLLLAPQGLGSLLVRTRLGALTDRLGPRPVVLACLVLTVLGTLPFAVAGPDAGEWLLGASLVVRGAGLGGVTLAVMTAAYQGLGPAEIPHASSATRIIVQIGGSFGAAVLAVVLQRQLAGGAAPSTAYAHTFWWSLAFTALAAAPALTLAGPGQIRDSEPADHGT</sequence>
<evidence type="ECO:0000256" key="7">
    <source>
        <dbReference type="SAM" id="Phobius"/>
    </source>
</evidence>
<keyword evidence="2" id="KW-0813">Transport</keyword>
<feature type="transmembrane region" description="Helical" evidence="7">
    <location>
        <begin position="206"/>
        <end position="224"/>
    </location>
</feature>